<reference evidence="1" key="1">
    <citation type="submission" date="2014-05" db="EMBL/GenBank/DDBJ databases">
        <title>The genome and life-stage specific transcriptomes of Globodera pallida elucidate key aspects of plant parasitism by a cyst nematode.</title>
        <authorList>
            <person name="Cotton J.A."/>
            <person name="Lilley C.J."/>
            <person name="Jones L.M."/>
            <person name="Kikuchi T."/>
            <person name="Reid A.J."/>
            <person name="Thorpe P."/>
            <person name="Tsai I.J."/>
            <person name="Beasley H."/>
            <person name="Blok V."/>
            <person name="Cock P.J.A."/>
            <person name="Van den Akker S.E."/>
            <person name="Holroyd N."/>
            <person name="Hunt M."/>
            <person name="Mantelin S."/>
            <person name="Naghra H."/>
            <person name="Pain A."/>
            <person name="Palomares-Rius J.E."/>
            <person name="Zarowiecki M."/>
            <person name="Berriman M."/>
            <person name="Jones J.T."/>
            <person name="Urwin P.E."/>
        </authorList>
    </citation>
    <scope>NUCLEOTIDE SEQUENCE [LARGE SCALE GENOMIC DNA]</scope>
    <source>
        <strain evidence="1">Lindley</strain>
    </source>
</reference>
<keyword evidence="1" id="KW-1185">Reference proteome</keyword>
<sequence length="68" mass="7384">MKAMEAHKAPWQKFVCIVAHETIHCAALTVGSEAKKVARCVAMCDAAKAAGKKKPLLPSPEFTRFSNK</sequence>
<evidence type="ECO:0000313" key="1">
    <source>
        <dbReference type="Proteomes" id="UP000050741"/>
    </source>
</evidence>
<reference evidence="2" key="2">
    <citation type="submission" date="2016-06" db="UniProtKB">
        <authorList>
            <consortium name="WormBaseParasite"/>
        </authorList>
    </citation>
    <scope>IDENTIFICATION</scope>
</reference>
<dbReference type="Proteomes" id="UP000050741">
    <property type="component" value="Unassembled WGS sequence"/>
</dbReference>
<proteinExistence type="predicted"/>
<organism evidence="1 2">
    <name type="scientific">Globodera pallida</name>
    <name type="common">Potato cyst nematode worm</name>
    <name type="synonym">Heterodera pallida</name>
    <dbReference type="NCBI Taxonomy" id="36090"/>
    <lineage>
        <taxon>Eukaryota</taxon>
        <taxon>Metazoa</taxon>
        <taxon>Ecdysozoa</taxon>
        <taxon>Nematoda</taxon>
        <taxon>Chromadorea</taxon>
        <taxon>Rhabditida</taxon>
        <taxon>Tylenchina</taxon>
        <taxon>Tylenchomorpha</taxon>
        <taxon>Tylenchoidea</taxon>
        <taxon>Heteroderidae</taxon>
        <taxon>Heteroderinae</taxon>
        <taxon>Globodera</taxon>
    </lineage>
</organism>
<dbReference type="WBParaSite" id="GPLIN_001543800">
    <property type="protein sequence ID" value="GPLIN_001543800"/>
    <property type="gene ID" value="GPLIN_001543800"/>
</dbReference>
<name>A0A183CRD0_GLOPA</name>
<dbReference type="AlphaFoldDB" id="A0A183CRD0"/>
<evidence type="ECO:0000313" key="2">
    <source>
        <dbReference type="WBParaSite" id="GPLIN_001543800"/>
    </source>
</evidence>
<accession>A0A183CRD0</accession>
<protein>
    <submittedName>
        <fullName evidence="2">SprT-like domain-containing protein</fullName>
    </submittedName>
</protein>